<dbReference type="Proteomes" id="UP000187412">
    <property type="component" value="Unassembled WGS sequence"/>
</dbReference>
<keyword evidence="5" id="KW-1185">Reference proteome</keyword>
<evidence type="ECO:0000256" key="2">
    <source>
        <dbReference type="ARBA" id="ARBA00023315"/>
    </source>
</evidence>
<dbReference type="InterPro" id="IPR000182">
    <property type="entry name" value="GNAT_dom"/>
</dbReference>
<dbReference type="Pfam" id="PF00583">
    <property type="entry name" value="Acetyltransf_1"/>
    <property type="match status" value="1"/>
</dbReference>
<evidence type="ECO:0000256" key="1">
    <source>
        <dbReference type="ARBA" id="ARBA00022679"/>
    </source>
</evidence>
<dbReference type="CDD" id="cd04301">
    <property type="entry name" value="NAT_SF"/>
    <property type="match status" value="1"/>
</dbReference>
<dbReference type="SUPFAM" id="SSF55729">
    <property type="entry name" value="Acyl-CoA N-acyltransferases (Nat)"/>
    <property type="match status" value="1"/>
</dbReference>
<evidence type="ECO:0000259" key="3">
    <source>
        <dbReference type="PROSITE" id="PS51186"/>
    </source>
</evidence>
<dbReference type="Gene3D" id="3.40.630.30">
    <property type="match status" value="1"/>
</dbReference>
<protein>
    <submittedName>
        <fullName evidence="4">GNAT family N-acetyltransferase</fullName>
    </submittedName>
</protein>
<evidence type="ECO:0000313" key="5">
    <source>
        <dbReference type="Proteomes" id="UP000187412"/>
    </source>
</evidence>
<name>A0ABX3GY33_PAEBO</name>
<keyword evidence="2" id="KW-0012">Acyltransferase</keyword>
<keyword evidence="1" id="KW-0808">Transferase</keyword>
<accession>A0ABX3GY33</accession>
<dbReference type="EMBL" id="MPTB01000052">
    <property type="protein sequence ID" value="OMD40263.1"/>
    <property type="molecule type" value="Genomic_DNA"/>
</dbReference>
<reference evidence="4 5" key="1">
    <citation type="submission" date="2016-10" db="EMBL/GenBank/DDBJ databases">
        <title>Paenibacillus species isolates.</title>
        <authorList>
            <person name="Beno S.M."/>
        </authorList>
    </citation>
    <scope>NUCLEOTIDE SEQUENCE [LARGE SCALE GENOMIC DNA]</scope>
    <source>
        <strain evidence="4 5">FSL H7-0744</strain>
    </source>
</reference>
<dbReference type="InterPro" id="IPR050832">
    <property type="entry name" value="Bact_Acetyltransf"/>
</dbReference>
<comment type="caution">
    <text evidence="4">The sequence shown here is derived from an EMBL/GenBank/DDBJ whole genome shotgun (WGS) entry which is preliminary data.</text>
</comment>
<feature type="domain" description="N-acetyltransferase" evidence="3">
    <location>
        <begin position="10"/>
        <end position="158"/>
    </location>
</feature>
<gene>
    <name evidence="4" type="ORF">BSK56_28870</name>
</gene>
<dbReference type="InterPro" id="IPR016181">
    <property type="entry name" value="Acyl_CoA_acyltransferase"/>
</dbReference>
<dbReference type="PROSITE" id="PS51186">
    <property type="entry name" value="GNAT"/>
    <property type="match status" value="1"/>
</dbReference>
<dbReference type="PANTHER" id="PTHR43877:SF1">
    <property type="entry name" value="ACETYLTRANSFERASE"/>
    <property type="match status" value="1"/>
</dbReference>
<proteinExistence type="predicted"/>
<sequence length="158" mass="17358">MNNGNGGGILKYRAMVADDYEEAYLLWGNTTGMNLSQADSREEIVRYLERNPGLSLVCENEAGKIAGTAMCGHDGRRGYMYHVAVSGECRGAGVGRELVSRCLGRLREAGIVKCHLMVIEGNELGRSFWSGIGWQERDGIVLFSQDTWSGGEISEHRP</sequence>
<organism evidence="4 5">
    <name type="scientific">Paenibacillus borealis</name>
    <dbReference type="NCBI Taxonomy" id="160799"/>
    <lineage>
        <taxon>Bacteria</taxon>
        <taxon>Bacillati</taxon>
        <taxon>Bacillota</taxon>
        <taxon>Bacilli</taxon>
        <taxon>Bacillales</taxon>
        <taxon>Paenibacillaceae</taxon>
        <taxon>Paenibacillus</taxon>
    </lineage>
</organism>
<evidence type="ECO:0000313" key="4">
    <source>
        <dbReference type="EMBL" id="OMD40263.1"/>
    </source>
</evidence>
<dbReference type="PANTHER" id="PTHR43877">
    <property type="entry name" value="AMINOALKYLPHOSPHONATE N-ACETYLTRANSFERASE-RELATED-RELATED"/>
    <property type="match status" value="1"/>
</dbReference>